<dbReference type="EMBL" id="JNFF01000035">
    <property type="protein sequence ID" value="KEQ30479.1"/>
    <property type="molecule type" value="Genomic_DNA"/>
</dbReference>
<protein>
    <recommendedName>
        <fullName evidence="3">HMA domain-containing protein</fullName>
    </recommendedName>
</protein>
<proteinExistence type="predicted"/>
<evidence type="ECO:0008006" key="3">
    <source>
        <dbReference type="Google" id="ProtNLM"/>
    </source>
</evidence>
<name>A0A081PIF6_9SPHI</name>
<dbReference type="AlphaFoldDB" id="A0A081PIF6"/>
<dbReference type="Proteomes" id="UP000028007">
    <property type="component" value="Unassembled WGS sequence"/>
</dbReference>
<sequence>MWFRPHFWPLRLLSVFFVTDTSHIFKQNQTIWFDYLFENSELKMNIIIFKTSVNDLSDLEYLSHILDAVLGSGNWSFALEDSDKIFRVNAKSLTAKQISRLLTDQGFLCEELPYSLDEFKI</sequence>
<reference evidence="1 2" key="1">
    <citation type="journal article" date="1992" name="Int. J. Syst. Bacteriol.">
        <title>Sphingobacterium antarcticus sp. nov. a Psychrotrophic Bacterium from the Soils of Schirmacher Oasis, Antarctica.</title>
        <authorList>
            <person name="Shivaji S."/>
            <person name="Ray M.K."/>
            <person name="Rao N.S."/>
            <person name="Saiserr L."/>
            <person name="Jagannadham M.V."/>
            <person name="Kumar G.S."/>
            <person name="Reddy G."/>
            <person name="Bhargava P.M."/>
        </authorList>
    </citation>
    <scope>NUCLEOTIDE SEQUENCE [LARGE SCALE GENOMIC DNA]</scope>
    <source>
        <strain evidence="1 2">4BY</strain>
    </source>
</reference>
<organism evidence="1 2">
    <name type="scientific">Pedobacter antarcticus 4BY</name>
    <dbReference type="NCBI Taxonomy" id="1358423"/>
    <lineage>
        <taxon>Bacteria</taxon>
        <taxon>Pseudomonadati</taxon>
        <taxon>Bacteroidota</taxon>
        <taxon>Sphingobacteriia</taxon>
        <taxon>Sphingobacteriales</taxon>
        <taxon>Sphingobacteriaceae</taxon>
        <taxon>Pedobacter</taxon>
    </lineage>
</organism>
<accession>A0A081PIF6</accession>
<evidence type="ECO:0000313" key="1">
    <source>
        <dbReference type="EMBL" id="KEQ30479.1"/>
    </source>
</evidence>
<evidence type="ECO:0000313" key="2">
    <source>
        <dbReference type="Proteomes" id="UP000028007"/>
    </source>
</evidence>
<gene>
    <name evidence="1" type="ORF">N180_09260</name>
</gene>
<comment type="caution">
    <text evidence="1">The sequence shown here is derived from an EMBL/GenBank/DDBJ whole genome shotgun (WGS) entry which is preliminary data.</text>
</comment>
<keyword evidence="2" id="KW-1185">Reference proteome</keyword>